<reference evidence="9" key="2">
    <citation type="journal article" date="2021" name="PeerJ">
        <title>Extensive microbial diversity within the chicken gut microbiome revealed by metagenomics and culture.</title>
        <authorList>
            <person name="Gilroy R."/>
            <person name="Ravi A."/>
            <person name="Getino M."/>
            <person name="Pursley I."/>
            <person name="Horton D.L."/>
            <person name="Alikhan N.F."/>
            <person name="Baker D."/>
            <person name="Gharbi K."/>
            <person name="Hall N."/>
            <person name="Watson M."/>
            <person name="Adriaenssens E.M."/>
            <person name="Foster-Nyarko E."/>
            <person name="Jarju S."/>
            <person name="Secka A."/>
            <person name="Antonio M."/>
            <person name="Oren A."/>
            <person name="Chaudhuri R.R."/>
            <person name="La Ragione R."/>
            <person name="Hildebrand F."/>
            <person name="Pallen M.J."/>
        </authorList>
    </citation>
    <scope>NUCLEOTIDE SEQUENCE</scope>
    <source>
        <strain evidence="9">1370</strain>
    </source>
</reference>
<dbReference type="FunFam" id="3.10.410.10:FF:000001">
    <property type="entry name" value="Putative formate--tetrahydrofolate ligase"/>
    <property type="match status" value="1"/>
</dbReference>
<evidence type="ECO:0000256" key="3">
    <source>
        <dbReference type="ARBA" id="ARBA00022598"/>
    </source>
</evidence>
<evidence type="ECO:0000313" key="9">
    <source>
        <dbReference type="EMBL" id="HIV10708.1"/>
    </source>
</evidence>
<dbReference type="Gene3D" id="3.10.410.10">
    <property type="entry name" value="Formyltetrahydrofolate synthetase, domain 3"/>
    <property type="match status" value="1"/>
</dbReference>
<keyword evidence="2 8" id="KW-0554">One-carbon metabolism</keyword>
<dbReference type="PROSITE" id="PS00721">
    <property type="entry name" value="FTHFS_1"/>
    <property type="match status" value="1"/>
</dbReference>
<dbReference type="GO" id="GO:0004329">
    <property type="term" value="F:formate-tetrahydrofolate ligase activity"/>
    <property type="evidence" value="ECO:0007669"/>
    <property type="project" value="UniProtKB-UniRule"/>
</dbReference>
<evidence type="ECO:0000313" key="10">
    <source>
        <dbReference type="Proteomes" id="UP000823960"/>
    </source>
</evidence>
<dbReference type="InterPro" id="IPR020628">
    <property type="entry name" value="Formate_THF_ligase_CS"/>
</dbReference>
<evidence type="ECO:0000256" key="5">
    <source>
        <dbReference type="ARBA" id="ARBA00022840"/>
    </source>
</evidence>
<keyword evidence="4 8" id="KW-0547">Nucleotide-binding</keyword>
<evidence type="ECO:0000256" key="2">
    <source>
        <dbReference type="ARBA" id="ARBA00022563"/>
    </source>
</evidence>
<name>A0A9D1T4T2_9FIRM</name>
<dbReference type="EC" id="6.3.4.3" evidence="8"/>
<evidence type="ECO:0000256" key="7">
    <source>
        <dbReference type="ARBA" id="ARBA00061363"/>
    </source>
</evidence>
<dbReference type="InterPro" id="IPR000559">
    <property type="entry name" value="Formate_THF_ligase"/>
</dbReference>
<comment type="catalytic activity">
    <reaction evidence="6 8">
        <text>(6S)-5,6,7,8-tetrahydrofolate + formate + ATP = (6R)-10-formyltetrahydrofolate + ADP + phosphate</text>
        <dbReference type="Rhea" id="RHEA:20221"/>
        <dbReference type="ChEBI" id="CHEBI:15740"/>
        <dbReference type="ChEBI" id="CHEBI:30616"/>
        <dbReference type="ChEBI" id="CHEBI:43474"/>
        <dbReference type="ChEBI" id="CHEBI:57453"/>
        <dbReference type="ChEBI" id="CHEBI:195366"/>
        <dbReference type="ChEBI" id="CHEBI:456216"/>
        <dbReference type="EC" id="6.3.4.3"/>
    </reaction>
</comment>
<gene>
    <name evidence="8" type="primary">fhs</name>
    <name evidence="9" type="ORF">IAD28_03305</name>
</gene>
<organism evidence="9 10">
    <name type="scientific">Candidatus Faeciplasma avium</name>
    <dbReference type="NCBI Taxonomy" id="2840798"/>
    <lineage>
        <taxon>Bacteria</taxon>
        <taxon>Bacillati</taxon>
        <taxon>Bacillota</taxon>
        <taxon>Clostridia</taxon>
        <taxon>Eubacteriales</taxon>
        <taxon>Oscillospiraceae</taxon>
        <taxon>Oscillospiraceae incertae sedis</taxon>
        <taxon>Candidatus Faeciplasma</taxon>
    </lineage>
</organism>
<protein>
    <recommendedName>
        <fullName evidence="8">Formate--tetrahydrofolate ligase</fullName>
        <ecNumber evidence="8">6.3.4.3</ecNumber>
    </recommendedName>
    <alternativeName>
        <fullName evidence="8">Formyltetrahydrofolate synthetase</fullName>
        <shortName evidence="8">FHS</shortName>
        <shortName evidence="8">FTHFS</shortName>
    </alternativeName>
</protein>
<keyword evidence="3 8" id="KW-0436">Ligase</keyword>
<dbReference type="FunFam" id="3.30.1510.10:FF:000001">
    <property type="entry name" value="Formate--tetrahydrofolate ligase"/>
    <property type="match status" value="1"/>
</dbReference>
<evidence type="ECO:0000256" key="8">
    <source>
        <dbReference type="HAMAP-Rule" id="MF_01543"/>
    </source>
</evidence>
<sequence>MAAYKSDIEIAQSVKMLPITEIARTAGIDESYLEQYGRYKAKIGLDLLNDSKRSDGKLILVTAITPTPAGEGKTTTTIGLADGLRKIGKNSVVALREPSLGPVFGIKGGAAGGGYAQVVPMEDINLHFTGDFHAIGAANNLLAAMLDNHIQQGNSLGIDPKRITWKRCVDMNDRQLRFVVDGLGGRSNGTPREDGFDITVASEIMAVFCLSSSIDDLKDRLSRIIVGYTYDDKPVTAKDLKAVGAMAALLKDALKPNLVQTLEHTPAFVHGGPFANIAHGCNSVLATRLAMRLGDYAVTEAGFGADLGAEKFLDIKCRAAGLTPSAVVIVATVRALKMHGGLDKSQLGSEDLVALEKGLPNLLRHVSNIKNVYGLPSVVAVNRFPTDTDAEIELVIERCSRLGVKAVLSDVWAKGGEGGTELAKEVVRLCEEESGDFRFSYDDNMSLEDKIRAVTQKVYGGADISILPEARKELERLTTLGFGKMPVCIAKTQYSFSDNPALLGAPEGFTVTVKKVRVSAGAGFVVVLTGDIMTMPGLPKVPAAEKIDVDSSGVITGLF</sequence>
<dbReference type="AlphaFoldDB" id="A0A9D1T4T2"/>
<dbReference type="GO" id="GO:0035999">
    <property type="term" value="P:tetrahydrofolate interconversion"/>
    <property type="evidence" value="ECO:0007669"/>
    <property type="project" value="UniProtKB-UniRule"/>
</dbReference>
<dbReference type="PROSITE" id="PS00722">
    <property type="entry name" value="FTHFS_2"/>
    <property type="match status" value="1"/>
</dbReference>
<evidence type="ECO:0000256" key="4">
    <source>
        <dbReference type="ARBA" id="ARBA00022741"/>
    </source>
</evidence>
<evidence type="ECO:0000256" key="6">
    <source>
        <dbReference type="ARBA" id="ARBA00049033"/>
    </source>
</evidence>
<keyword evidence="5 8" id="KW-0067">ATP-binding</keyword>
<evidence type="ECO:0000256" key="1">
    <source>
        <dbReference type="ARBA" id="ARBA00004777"/>
    </source>
</evidence>
<dbReference type="SUPFAM" id="SSF52540">
    <property type="entry name" value="P-loop containing nucleoside triphosphate hydrolases"/>
    <property type="match status" value="1"/>
</dbReference>
<proteinExistence type="inferred from homology"/>
<dbReference type="Gene3D" id="3.40.50.300">
    <property type="entry name" value="P-loop containing nucleotide triphosphate hydrolases"/>
    <property type="match status" value="1"/>
</dbReference>
<dbReference type="Proteomes" id="UP000823960">
    <property type="component" value="Unassembled WGS sequence"/>
</dbReference>
<dbReference type="CDD" id="cd00477">
    <property type="entry name" value="FTHFS"/>
    <property type="match status" value="1"/>
</dbReference>
<dbReference type="Pfam" id="PF01268">
    <property type="entry name" value="FTHFS"/>
    <property type="match status" value="1"/>
</dbReference>
<comment type="pathway">
    <text evidence="1 8">One-carbon metabolism; tetrahydrofolate interconversion.</text>
</comment>
<dbReference type="GO" id="GO:0005524">
    <property type="term" value="F:ATP binding"/>
    <property type="evidence" value="ECO:0007669"/>
    <property type="project" value="UniProtKB-UniRule"/>
</dbReference>
<reference evidence="9" key="1">
    <citation type="submission" date="2020-10" db="EMBL/GenBank/DDBJ databases">
        <authorList>
            <person name="Gilroy R."/>
        </authorList>
    </citation>
    <scope>NUCLEOTIDE SEQUENCE</scope>
    <source>
        <strain evidence="9">1370</strain>
    </source>
</reference>
<dbReference type="InterPro" id="IPR027417">
    <property type="entry name" value="P-loop_NTPase"/>
</dbReference>
<dbReference type="Gene3D" id="3.30.1510.10">
    <property type="entry name" value="Domain 2, N(10)-formyltetrahydrofolate synthetase"/>
    <property type="match status" value="1"/>
</dbReference>
<comment type="caution">
    <text evidence="9">The sequence shown here is derived from an EMBL/GenBank/DDBJ whole genome shotgun (WGS) entry which is preliminary data.</text>
</comment>
<dbReference type="HAMAP" id="MF_01543">
    <property type="entry name" value="FTHFS"/>
    <property type="match status" value="1"/>
</dbReference>
<comment type="similarity">
    <text evidence="7 8">Belongs to the formate--tetrahydrofolate ligase family.</text>
</comment>
<dbReference type="NCBIfam" id="NF010030">
    <property type="entry name" value="PRK13505.1"/>
    <property type="match status" value="1"/>
</dbReference>
<feature type="binding site" evidence="8">
    <location>
        <begin position="67"/>
        <end position="74"/>
    </location>
    <ligand>
        <name>ATP</name>
        <dbReference type="ChEBI" id="CHEBI:30616"/>
    </ligand>
</feature>
<dbReference type="EMBL" id="DVOL01000044">
    <property type="protein sequence ID" value="HIV10708.1"/>
    <property type="molecule type" value="Genomic_DNA"/>
</dbReference>
<accession>A0A9D1T4T2</accession>